<dbReference type="CDD" id="cd00093">
    <property type="entry name" value="HTH_XRE"/>
    <property type="match status" value="1"/>
</dbReference>
<dbReference type="AlphaFoldDB" id="A0A1I0YS90"/>
<dbReference type="Pfam" id="PF01381">
    <property type="entry name" value="HTH_3"/>
    <property type="match status" value="1"/>
</dbReference>
<evidence type="ECO:0000259" key="1">
    <source>
        <dbReference type="PROSITE" id="PS50943"/>
    </source>
</evidence>
<dbReference type="SUPFAM" id="SSF47413">
    <property type="entry name" value="lambda repressor-like DNA-binding domains"/>
    <property type="match status" value="1"/>
</dbReference>
<dbReference type="Gene3D" id="1.10.260.40">
    <property type="entry name" value="lambda repressor-like DNA-binding domains"/>
    <property type="match status" value="1"/>
</dbReference>
<dbReference type="InterPro" id="IPR001387">
    <property type="entry name" value="Cro/C1-type_HTH"/>
</dbReference>
<dbReference type="GO" id="GO:0003677">
    <property type="term" value="F:DNA binding"/>
    <property type="evidence" value="ECO:0007669"/>
    <property type="project" value="InterPro"/>
</dbReference>
<sequence>METFGDIIKTERESKGLLLRQVASALEIDQAIISKFERGERKPTKEQVEKFAEFYDLDKNKLITSWLSDQIANTILYEENIGEVLKVAEEKALYLKTIHNGK</sequence>
<dbReference type="InterPro" id="IPR010982">
    <property type="entry name" value="Lambda_DNA-bd_dom_sf"/>
</dbReference>
<accession>A0A1I0YS90</accession>
<name>A0A1I0YS90_9FLAO</name>
<gene>
    <name evidence="2" type="ORF">SAMN05660845_1910</name>
</gene>
<keyword evidence="3" id="KW-1185">Reference proteome</keyword>
<proteinExistence type="predicted"/>
<evidence type="ECO:0000313" key="3">
    <source>
        <dbReference type="Proteomes" id="UP000199604"/>
    </source>
</evidence>
<evidence type="ECO:0000313" key="2">
    <source>
        <dbReference type="EMBL" id="SFB15857.1"/>
    </source>
</evidence>
<protein>
    <submittedName>
        <fullName evidence="2">Helix-turn-helix domain-containing protein</fullName>
    </submittedName>
</protein>
<organism evidence="2 3">
    <name type="scientific">Flavobacterium swingsii</name>
    <dbReference type="NCBI Taxonomy" id="498292"/>
    <lineage>
        <taxon>Bacteria</taxon>
        <taxon>Pseudomonadati</taxon>
        <taxon>Bacteroidota</taxon>
        <taxon>Flavobacteriia</taxon>
        <taxon>Flavobacteriales</taxon>
        <taxon>Flavobacteriaceae</taxon>
        <taxon>Flavobacterium</taxon>
    </lineage>
</organism>
<dbReference type="EMBL" id="FOJT01000004">
    <property type="protein sequence ID" value="SFB15857.1"/>
    <property type="molecule type" value="Genomic_DNA"/>
</dbReference>
<feature type="domain" description="HTH cro/C1-type" evidence="1">
    <location>
        <begin position="8"/>
        <end position="62"/>
    </location>
</feature>
<dbReference type="SMART" id="SM00530">
    <property type="entry name" value="HTH_XRE"/>
    <property type="match status" value="1"/>
</dbReference>
<reference evidence="3" key="1">
    <citation type="submission" date="2016-10" db="EMBL/GenBank/DDBJ databases">
        <authorList>
            <person name="Varghese N."/>
            <person name="Submissions S."/>
        </authorList>
    </citation>
    <scope>NUCLEOTIDE SEQUENCE [LARGE SCALE GENOMIC DNA]</scope>
    <source>
        <strain evidence="3">DSM 21789</strain>
    </source>
</reference>
<dbReference type="STRING" id="498292.SAMN05660845_1910"/>
<dbReference type="OrthoDB" id="4762426at2"/>
<dbReference type="PROSITE" id="PS50943">
    <property type="entry name" value="HTH_CROC1"/>
    <property type="match status" value="1"/>
</dbReference>
<dbReference type="RefSeq" id="WP_034098013.1">
    <property type="nucleotide sequence ID" value="NZ_FOJT01000004.1"/>
</dbReference>
<dbReference type="Proteomes" id="UP000199604">
    <property type="component" value="Unassembled WGS sequence"/>
</dbReference>